<dbReference type="GO" id="GO:0031380">
    <property type="term" value="C:nuclear RNA-directed RNA polymerase complex"/>
    <property type="evidence" value="ECO:0007669"/>
    <property type="project" value="TreeGrafter"/>
</dbReference>
<dbReference type="AlphaFoldDB" id="A0AAV4VEQ3"/>
<dbReference type="Proteomes" id="UP001054945">
    <property type="component" value="Unassembled WGS sequence"/>
</dbReference>
<dbReference type="GO" id="GO:0003968">
    <property type="term" value="F:RNA-directed RNA polymerase activity"/>
    <property type="evidence" value="ECO:0007669"/>
    <property type="project" value="UniProtKB-KW"/>
</dbReference>
<proteinExistence type="inferred from homology"/>
<feature type="domain" description="RDRP core" evidence="2">
    <location>
        <begin position="17"/>
        <end position="130"/>
    </location>
</feature>
<evidence type="ECO:0000259" key="2">
    <source>
        <dbReference type="Pfam" id="PF05183"/>
    </source>
</evidence>
<evidence type="ECO:0000313" key="3">
    <source>
        <dbReference type="EMBL" id="GIY68119.1"/>
    </source>
</evidence>
<accession>A0AAV4VEQ3</accession>
<keyword evidence="4" id="KW-1185">Reference proteome</keyword>
<keyword evidence="1" id="KW-0548">Nucleotidyltransferase</keyword>
<dbReference type="GO" id="GO:0030422">
    <property type="term" value="P:siRNA processing"/>
    <property type="evidence" value="ECO:0007669"/>
    <property type="project" value="TreeGrafter"/>
</dbReference>
<reference evidence="3 4" key="1">
    <citation type="submission" date="2021-06" db="EMBL/GenBank/DDBJ databases">
        <title>Caerostris extrusa draft genome.</title>
        <authorList>
            <person name="Kono N."/>
            <person name="Arakawa K."/>
        </authorList>
    </citation>
    <scope>NUCLEOTIDE SEQUENCE [LARGE SCALE GENOMIC DNA]</scope>
</reference>
<sequence>MVVEHSKLRGQPIMGPAIVIRPSMVKFKCKTSDQLEIVKTSAPRKLFLNKHLITILEQMGIQKETFLDLQSDMMLSLLDSLIIESNASDFLRHTIGMDFPFKDLHEAGVCLTNEPFLDYYYFLFSNHLLRNCGLVCG</sequence>
<keyword evidence="1" id="KW-0808">Transferase</keyword>
<organism evidence="3 4">
    <name type="scientific">Caerostris extrusa</name>
    <name type="common">Bark spider</name>
    <name type="synonym">Caerostris bankana</name>
    <dbReference type="NCBI Taxonomy" id="172846"/>
    <lineage>
        <taxon>Eukaryota</taxon>
        <taxon>Metazoa</taxon>
        <taxon>Ecdysozoa</taxon>
        <taxon>Arthropoda</taxon>
        <taxon>Chelicerata</taxon>
        <taxon>Arachnida</taxon>
        <taxon>Araneae</taxon>
        <taxon>Araneomorphae</taxon>
        <taxon>Entelegynae</taxon>
        <taxon>Araneoidea</taxon>
        <taxon>Araneidae</taxon>
        <taxon>Caerostris</taxon>
    </lineage>
</organism>
<comment type="caution">
    <text evidence="3">The sequence shown here is derived from an EMBL/GenBank/DDBJ whole genome shotgun (WGS) entry which is preliminary data.</text>
</comment>
<dbReference type="InterPro" id="IPR057596">
    <property type="entry name" value="RDRP_core"/>
</dbReference>
<dbReference type="GO" id="GO:0003723">
    <property type="term" value="F:RNA binding"/>
    <property type="evidence" value="ECO:0007669"/>
    <property type="project" value="UniProtKB-KW"/>
</dbReference>
<comment type="similarity">
    <text evidence="1">Belongs to the RdRP family.</text>
</comment>
<keyword evidence="1 3" id="KW-0696">RNA-directed RNA polymerase</keyword>
<evidence type="ECO:0000256" key="1">
    <source>
        <dbReference type="RuleBase" id="RU363098"/>
    </source>
</evidence>
<evidence type="ECO:0000313" key="4">
    <source>
        <dbReference type="Proteomes" id="UP001054945"/>
    </source>
</evidence>
<keyword evidence="1" id="KW-0694">RNA-binding</keyword>
<name>A0AAV4VEQ3_CAEEX</name>
<dbReference type="PANTHER" id="PTHR23079:SF55">
    <property type="entry name" value="RNA-DIRECTED RNA POLYMERASE"/>
    <property type="match status" value="1"/>
</dbReference>
<dbReference type="EC" id="2.7.7.48" evidence="1"/>
<protein>
    <recommendedName>
        <fullName evidence="1">RNA-dependent RNA polymerase</fullName>
        <ecNumber evidence="1">2.7.7.48</ecNumber>
    </recommendedName>
</protein>
<dbReference type="Pfam" id="PF05183">
    <property type="entry name" value="RdRP"/>
    <property type="match status" value="1"/>
</dbReference>
<dbReference type="EMBL" id="BPLR01014331">
    <property type="protein sequence ID" value="GIY68119.1"/>
    <property type="molecule type" value="Genomic_DNA"/>
</dbReference>
<gene>
    <name evidence="3" type="primary">RDR1_7</name>
    <name evidence="3" type="ORF">CEXT_483291</name>
</gene>
<comment type="catalytic activity">
    <reaction evidence="1">
        <text>RNA(n) + a ribonucleoside 5'-triphosphate = RNA(n+1) + diphosphate</text>
        <dbReference type="Rhea" id="RHEA:21248"/>
        <dbReference type="Rhea" id="RHEA-COMP:14527"/>
        <dbReference type="Rhea" id="RHEA-COMP:17342"/>
        <dbReference type="ChEBI" id="CHEBI:33019"/>
        <dbReference type="ChEBI" id="CHEBI:61557"/>
        <dbReference type="ChEBI" id="CHEBI:140395"/>
        <dbReference type="EC" id="2.7.7.48"/>
    </reaction>
</comment>
<dbReference type="PANTHER" id="PTHR23079">
    <property type="entry name" value="RNA-DEPENDENT RNA POLYMERASE"/>
    <property type="match status" value="1"/>
</dbReference>
<dbReference type="InterPro" id="IPR007855">
    <property type="entry name" value="RDRP"/>
</dbReference>